<dbReference type="InterPro" id="IPR058982">
    <property type="entry name" value="Beta-barrel_AprE"/>
</dbReference>
<feature type="transmembrane region" description="Helical" evidence="9">
    <location>
        <begin position="20"/>
        <end position="39"/>
    </location>
</feature>
<dbReference type="InterPro" id="IPR050739">
    <property type="entry name" value="MFP"/>
</dbReference>
<accession>A0ABS8W6V4</accession>
<dbReference type="Gene3D" id="2.40.50.100">
    <property type="match status" value="1"/>
</dbReference>
<dbReference type="EMBL" id="JAIMJA010000006">
    <property type="protein sequence ID" value="MCE2594729.1"/>
    <property type="molecule type" value="Genomic_DNA"/>
</dbReference>
<evidence type="ECO:0000256" key="3">
    <source>
        <dbReference type="ARBA" id="ARBA00022448"/>
    </source>
</evidence>
<evidence type="ECO:0000256" key="9">
    <source>
        <dbReference type="RuleBase" id="RU365093"/>
    </source>
</evidence>
<evidence type="ECO:0000256" key="6">
    <source>
        <dbReference type="ARBA" id="ARBA00022692"/>
    </source>
</evidence>
<keyword evidence="14" id="KW-1185">Reference proteome</keyword>
<evidence type="ECO:0000313" key="14">
    <source>
        <dbReference type="Proteomes" id="UP001201273"/>
    </source>
</evidence>
<keyword evidence="4 9" id="KW-1003">Cell membrane</keyword>
<gene>
    <name evidence="13" type="ORF">K6Y31_07860</name>
</gene>
<name>A0ABS8W6V4_9GAMM</name>
<keyword evidence="3 9" id="KW-0813">Transport</keyword>
<keyword evidence="5 9" id="KW-0997">Cell inner membrane</keyword>
<dbReference type="PANTHER" id="PTHR30386">
    <property type="entry name" value="MEMBRANE FUSION SUBUNIT OF EMRAB-TOLC MULTIDRUG EFFLUX PUMP"/>
    <property type="match status" value="1"/>
</dbReference>
<evidence type="ECO:0000256" key="4">
    <source>
        <dbReference type="ARBA" id="ARBA00022475"/>
    </source>
</evidence>
<keyword evidence="6 9" id="KW-0812">Transmembrane</keyword>
<reference evidence="13 14" key="1">
    <citation type="journal article" date="2022" name="Environ. Microbiol. Rep.">
        <title>Eco-phylogenetic analyses reveal divergent evolution of vitamin B12 metabolism in the marine bacterial family 'Psychromonadaceae'.</title>
        <authorList>
            <person name="Jin X."/>
            <person name="Yang Y."/>
            <person name="Cao H."/>
            <person name="Gao B."/>
            <person name="Zhao Z."/>
        </authorList>
    </citation>
    <scope>NUCLEOTIDE SEQUENCE [LARGE SCALE GENOMIC DNA]</scope>
    <source>
        <strain evidence="13 14">MKS20</strain>
    </source>
</reference>
<comment type="caution">
    <text evidence="13">The sequence shown here is derived from an EMBL/GenBank/DDBJ whole genome shotgun (WGS) entry which is preliminary data.</text>
</comment>
<dbReference type="Pfam" id="PF26002">
    <property type="entry name" value="Beta-barrel_AprE"/>
    <property type="match status" value="1"/>
</dbReference>
<sequence>MDKLQMKDDMPELSLNPRRYIIAGLLVLLFGGGFSVYWLCFTYLDSAAIAPGTITVEGKRKSIEHFEGGIVERVLVKEGDMVEAGEPLIELSSISAKTRFSQLQQKLYSSLAQKQRLESERNGAETLEFSQDLLVAAESHPALLSVMKTQQLLFSGRQKLMQSELAVLDARLERVASDRVALEQKLKQEKRAFEYLRQEAAMHEELLPAGYTSKLKALEIQRTKARLSGDLMDLEGRLRNREMAQLEIHQQRLSMKHQNISQIEQELQELAKVMDDTVEQLTQAKDVLSRVVLSSPSTGRVVGLSVFNRGDVISPGETLMQVVPENDRLIVEASLKPEDIDVITKGQKAMVRLAAYSFRTTPPIEGEIIHVAADRLVSKDKSHEEGFVIKVAINPDDLAHLKNVKLHPGMPAEVFVVLNKRRPIDYLLEPLQLDLYRAFREM</sequence>
<feature type="domain" description="AprE-like beta-barrel" evidence="12">
    <location>
        <begin position="329"/>
        <end position="417"/>
    </location>
</feature>
<comment type="subcellular location">
    <subcellularLocation>
        <location evidence="1 9">Cell inner membrane</location>
        <topology evidence="1 9">Single-pass membrane protein</topology>
    </subcellularLocation>
</comment>
<feature type="coiled-coil region" evidence="10">
    <location>
        <begin position="165"/>
        <end position="199"/>
    </location>
</feature>
<keyword evidence="10" id="KW-0175">Coiled coil</keyword>
<comment type="similarity">
    <text evidence="2 9">Belongs to the membrane fusion protein (MFP) (TC 8.A.1) family.</text>
</comment>
<evidence type="ECO:0000313" key="13">
    <source>
        <dbReference type="EMBL" id="MCE2594729.1"/>
    </source>
</evidence>
<keyword evidence="7 9" id="KW-1133">Transmembrane helix</keyword>
<dbReference type="RefSeq" id="WP_233052253.1">
    <property type="nucleotide sequence ID" value="NZ_JAIMJA010000006.1"/>
</dbReference>
<evidence type="ECO:0000256" key="10">
    <source>
        <dbReference type="SAM" id="Coils"/>
    </source>
</evidence>
<evidence type="ECO:0000256" key="5">
    <source>
        <dbReference type="ARBA" id="ARBA00022519"/>
    </source>
</evidence>
<feature type="domain" description="AprE-like long alpha-helical hairpin" evidence="11">
    <location>
        <begin position="96"/>
        <end position="287"/>
    </location>
</feature>
<evidence type="ECO:0000256" key="7">
    <source>
        <dbReference type="ARBA" id="ARBA00022989"/>
    </source>
</evidence>
<feature type="coiled-coil region" evidence="10">
    <location>
        <begin position="246"/>
        <end position="284"/>
    </location>
</feature>
<dbReference type="Proteomes" id="UP001201273">
    <property type="component" value="Unassembled WGS sequence"/>
</dbReference>
<proteinExistence type="inferred from homology"/>
<protein>
    <recommendedName>
        <fullName evidence="9">Membrane fusion protein (MFP) family protein</fullName>
    </recommendedName>
</protein>
<evidence type="ECO:0000256" key="8">
    <source>
        <dbReference type="ARBA" id="ARBA00023136"/>
    </source>
</evidence>
<evidence type="ECO:0000256" key="2">
    <source>
        <dbReference type="ARBA" id="ARBA00009477"/>
    </source>
</evidence>
<dbReference type="PANTHER" id="PTHR30386:SF17">
    <property type="entry name" value="ALKALINE PROTEASE SECRETION PROTEIN APRE"/>
    <property type="match status" value="1"/>
</dbReference>
<evidence type="ECO:0000259" key="12">
    <source>
        <dbReference type="Pfam" id="PF26002"/>
    </source>
</evidence>
<dbReference type="Gene3D" id="2.40.30.170">
    <property type="match status" value="1"/>
</dbReference>
<evidence type="ECO:0000256" key="1">
    <source>
        <dbReference type="ARBA" id="ARBA00004377"/>
    </source>
</evidence>
<dbReference type="PRINTS" id="PR01490">
    <property type="entry name" value="RTXTOXIND"/>
</dbReference>
<dbReference type="NCBIfam" id="TIGR01843">
    <property type="entry name" value="type_I_hlyD"/>
    <property type="match status" value="1"/>
</dbReference>
<keyword evidence="8 9" id="KW-0472">Membrane</keyword>
<dbReference type="Pfam" id="PF25994">
    <property type="entry name" value="HH_AprE"/>
    <property type="match status" value="1"/>
</dbReference>
<dbReference type="InterPro" id="IPR010129">
    <property type="entry name" value="T1SS_HlyD"/>
</dbReference>
<organism evidence="13 14">
    <name type="scientific">Motilimonas cestriensis</name>
    <dbReference type="NCBI Taxonomy" id="2742685"/>
    <lineage>
        <taxon>Bacteria</taxon>
        <taxon>Pseudomonadati</taxon>
        <taxon>Pseudomonadota</taxon>
        <taxon>Gammaproteobacteria</taxon>
        <taxon>Alteromonadales</taxon>
        <taxon>Alteromonadales genera incertae sedis</taxon>
        <taxon>Motilimonas</taxon>
    </lineage>
</organism>
<dbReference type="InterPro" id="IPR058781">
    <property type="entry name" value="HH_AprE-like"/>
</dbReference>
<evidence type="ECO:0000259" key="11">
    <source>
        <dbReference type="Pfam" id="PF25994"/>
    </source>
</evidence>